<protein>
    <submittedName>
        <fullName evidence="1">2'-5' RNA ligase family protein</fullName>
    </submittedName>
</protein>
<evidence type="ECO:0000313" key="2">
    <source>
        <dbReference type="Proteomes" id="UP000249725"/>
    </source>
</evidence>
<dbReference type="Pfam" id="PF13563">
    <property type="entry name" value="2_5_RNA_ligase2"/>
    <property type="match status" value="1"/>
</dbReference>
<keyword evidence="1" id="KW-0436">Ligase</keyword>
<dbReference type="SUPFAM" id="SSF55144">
    <property type="entry name" value="LigT-like"/>
    <property type="match status" value="1"/>
</dbReference>
<proteinExistence type="predicted"/>
<dbReference type="Gene3D" id="3.90.1140.10">
    <property type="entry name" value="Cyclic phosphodiesterase"/>
    <property type="match status" value="1"/>
</dbReference>
<name>A0A328AX04_9CAUL</name>
<keyword evidence="2" id="KW-1185">Reference proteome</keyword>
<dbReference type="GO" id="GO:0016874">
    <property type="term" value="F:ligase activity"/>
    <property type="evidence" value="ECO:0007669"/>
    <property type="project" value="UniProtKB-KW"/>
</dbReference>
<dbReference type="OrthoDB" id="7210484at2"/>
<organism evidence="1 2">
    <name type="scientific">Phenylobacterium deserti</name>
    <dbReference type="NCBI Taxonomy" id="1914756"/>
    <lineage>
        <taxon>Bacteria</taxon>
        <taxon>Pseudomonadati</taxon>
        <taxon>Pseudomonadota</taxon>
        <taxon>Alphaproteobacteria</taxon>
        <taxon>Caulobacterales</taxon>
        <taxon>Caulobacteraceae</taxon>
        <taxon>Phenylobacterium</taxon>
    </lineage>
</organism>
<evidence type="ECO:0000313" key="1">
    <source>
        <dbReference type="EMBL" id="RAK58114.1"/>
    </source>
</evidence>
<dbReference type="InterPro" id="IPR009097">
    <property type="entry name" value="Cyclic_Pdiesterase"/>
</dbReference>
<accession>A0A328AX04</accession>
<dbReference type="Proteomes" id="UP000249725">
    <property type="component" value="Unassembled WGS sequence"/>
</dbReference>
<gene>
    <name evidence="1" type="ORF">DJ018_09470</name>
</gene>
<sequence length="199" mass="21955">MGSSCAVPGRVWHGRRRRHARPALHRRDGLGALSALVLVVPEVETLLADIRAEHDPAAKLGMPPHVTVLYPFASPKRLGPTERMALAELILGFPAMDLSFQRTARFPDVLWLAPEPVEPVLALADGLTAAFPKYPPYRGKFTTVIPHLTVAQAPAPVLDQLEPIVRARFAEPVRARADAVALFTTVEKRWVEVDRFRLG</sequence>
<reference evidence="2" key="1">
    <citation type="submission" date="2018-05" db="EMBL/GenBank/DDBJ databases">
        <authorList>
            <person name="Li X."/>
        </authorList>
    </citation>
    <scope>NUCLEOTIDE SEQUENCE [LARGE SCALE GENOMIC DNA]</scope>
    <source>
        <strain evidence="2">YIM 73061</strain>
    </source>
</reference>
<dbReference type="AlphaFoldDB" id="A0A328AX04"/>
<comment type="caution">
    <text evidence="1">The sequence shown here is derived from an EMBL/GenBank/DDBJ whole genome shotgun (WGS) entry which is preliminary data.</text>
</comment>
<dbReference type="EMBL" id="QFYR01000001">
    <property type="protein sequence ID" value="RAK58114.1"/>
    <property type="molecule type" value="Genomic_DNA"/>
</dbReference>